<dbReference type="AlphaFoldDB" id="A0A1C3H9B9"/>
<keyword evidence="1" id="KW-0472">Membrane</keyword>
<keyword evidence="1" id="KW-1133">Transmembrane helix</keyword>
<protein>
    <recommendedName>
        <fullName evidence="3">Lipoprotein</fullName>
    </recommendedName>
</protein>
<proteinExistence type="predicted"/>
<feature type="transmembrane region" description="Helical" evidence="1">
    <location>
        <begin position="93"/>
        <end position="114"/>
    </location>
</feature>
<sequence length="428" mass="48586">MQTQFFHVTVEQCACQQTAPDNLVRIIASGQTFFFYRDDFSDSENLLATLAAGDRVKIGAHRLRDGSYWLHWLLHGTKGRLEPDRTLKYKLKYFALLLLGIVLAGGFPAGFFIMDREDSWLTLVLFFIAIIAGLIGIGLVLFVGSELLLIAHRGRRRLLKALDRVLQGQDVTPPGSLSLNIPGIKYRAVRTDAVPAAAPLQTAPPLPDGVEASGIETVNALSYELRDYKLPRQVQYLDTYAWRQKETHFALTTRALNVPNTKLHPVFRRQHPLFIAKGDPLQVLYCENDTVPELPTVRGIINHRDRQTYLIGGSRYFTEAGLNLSARVVFILGAIMMCLMLGMIVWDNADTPAGFYLDAWTLKRLGSELPPILLLMMLMISGLALLIEGFAQICRLYAFDQHRTFKTFKYLRHLRRRLWRQEQVTELK</sequence>
<name>A0A1C3H9B9_SERMA</name>
<keyword evidence="1" id="KW-0812">Transmembrane</keyword>
<dbReference type="EMBL" id="LT575490">
    <property type="protein sequence ID" value="SAY41618.1"/>
    <property type="molecule type" value="Genomic_DNA"/>
</dbReference>
<feature type="transmembrane region" description="Helical" evidence="1">
    <location>
        <begin position="120"/>
        <end position="150"/>
    </location>
</feature>
<reference evidence="2" key="1">
    <citation type="submission" date="2016-05" db="EMBL/GenBank/DDBJ databases">
        <authorList>
            <person name="Cock P.J.A."/>
            <person name="Cock P.J.A."/>
        </authorList>
    </citation>
    <scope>NUCLEOTIDE SEQUENCE</scope>
    <source>
        <strain evidence="2">PWN146_assembly</strain>
    </source>
</reference>
<feature type="transmembrane region" description="Helical" evidence="1">
    <location>
        <begin position="324"/>
        <end position="346"/>
    </location>
</feature>
<evidence type="ECO:0000256" key="1">
    <source>
        <dbReference type="SAM" id="Phobius"/>
    </source>
</evidence>
<accession>A0A1C3H9B9</accession>
<feature type="transmembrane region" description="Helical" evidence="1">
    <location>
        <begin position="372"/>
        <end position="398"/>
    </location>
</feature>
<organism evidence="2">
    <name type="scientific">Serratia marcescens</name>
    <dbReference type="NCBI Taxonomy" id="615"/>
    <lineage>
        <taxon>Bacteria</taxon>
        <taxon>Pseudomonadati</taxon>
        <taxon>Pseudomonadota</taxon>
        <taxon>Gammaproteobacteria</taxon>
        <taxon>Enterobacterales</taxon>
        <taxon>Yersiniaceae</taxon>
        <taxon>Serratia</taxon>
    </lineage>
</organism>
<evidence type="ECO:0008006" key="3">
    <source>
        <dbReference type="Google" id="ProtNLM"/>
    </source>
</evidence>
<evidence type="ECO:0000313" key="2">
    <source>
        <dbReference type="EMBL" id="SAY41618.1"/>
    </source>
</evidence>
<gene>
    <name evidence="2" type="ORF">PWN146_00281</name>
</gene>